<dbReference type="Proteomes" id="UP000028511">
    <property type="component" value="Unassembled WGS sequence"/>
</dbReference>
<name>A0A077N6R8_XENBV</name>
<evidence type="ECO:0000313" key="1">
    <source>
        <dbReference type="EMBL" id="CDG97941.1"/>
    </source>
</evidence>
<protein>
    <submittedName>
        <fullName evidence="1">Uncharacterized protein</fullName>
    </submittedName>
</protein>
<dbReference type="RefSeq" id="WP_038218474.1">
    <property type="nucleotide sequence ID" value="NZ_CAWLWN010000244.1"/>
</dbReference>
<proteinExistence type="predicted"/>
<sequence>MINWLNTLSEYDDAVASGSGIPIIRPEKPSQEARWHQVMAEMYAEEFRISHNKDVAILNIGENTDSMALLYTKVMGYRVIPVNDIHNIKLLIQEISEKDILIIAMAYELKVGLVASILETVAQAGKNIGFLCGRDLSSLSYLVAKSLLQPSLSEQRECLIDAPKHKYTNDENDLEQLILLLSQPSMLKTIRSHGEGSHAKLPSLTVCGLLEETEFPLMPSCGCSRMARRCKRAHGKTHVFYGLDIRAYVINYICCNGFNIAEELYPSPVSMTLALTEGWSAAVLAPIRPLIAPDYLLTLFRQMAQEKVPLGQIAAALNDACAALGQPFTFVLLGDPALQLALQDISQHQPADKCDRVETETTCGAIGWIKAVLEEGIHGHRLLRSIDAWLGRTVVDKLSSLREKLTNIERMALFTLKKQEVSYNPDDYKQLLRNNALIQILISQWEKILVSLLHEGRESFDAFDLLHYDQLLNVVRTAEPCQRCGTPIEISLFGNSEATTGSSETYLCRVCGPLSAHRHGGIYLENLTEILSARQGEKVAAKIRLYVPHSDNPVSHRIHLELRGYDKSTGQCFASEIKTTELRHDDVVIFDIKLDENQGCDLHSIRVIAVSGFNIAFLRIRLACLPKQP</sequence>
<dbReference type="AlphaFoldDB" id="A0A077N6R8"/>
<dbReference type="HOGENOM" id="CLU_434711_0_0_6"/>
<organism evidence="1 2">
    <name type="scientific">Xenorhabdus bovienii str. puntauvense</name>
    <dbReference type="NCBI Taxonomy" id="1398201"/>
    <lineage>
        <taxon>Bacteria</taxon>
        <taxon>Pseudomonadati</taxon>
        <taxon>Pseudomonadota</taxon>
        <taxon>Gammaproteobacteria</taxon>
        <taxon>Enterobacterales</taxon>
        <taxon>Morganellaceae</taxon>
        <taxon>Xenorhabdus</taxon>
    </lineage>
</organism>
<dbReference type="EMBL" id="CBSW010000210">
    <property type="protein sequence ID" value="CDG97941.1"/>
    <property type="molecule type" value="Genomic_DNA"/>
</dbReference>
<accession>A0A077N6R8</accession>
<evidence type="ECO:0000313" key="2">
    <source>
        <dbReference type="Proteomes" id="UP000028511"/>
    </source>
</evidence>
<reference evidence="1" key="1">
    <citation type="submission" date="2013-07" db="EMBL/GenBank/DDBJ databases">
        <title>Sub-species coevolution in mutualistic symbiosis.</title>
        <authorList>
            <person name="Murfin K."/>
            <person name="Klassen J."/>
            <person name="Lee M."/>
            <person name="Forst S."/>
            <person name="Stock P."/>
            <person name="Goodrich-Blair H."/>
        </authorList>
    </citation>
    <scope>NUCLEOTIDE SEQUENCE [LARGE SCALE GENOMIC DNA]</scope>
    <source>
        <strain evidence="1">Puntauvense</strain>
    </source>
</reference>
<comment type="caution">
    <text evidence="1">The sequence shown here is derived from an EMBL/GenBank/DDBJ whole genome shotgun (WGS) entry which is preliminary data.</text>
</comment>
<gene>
    <name evidence="1" type="ORF">XBP1_2880044</name>
</gene>